<keyword evidence="4" id="KW-0460">Magnesium</keyword>
<keyword evidence="3" id="KW-0479">Metal-binding</keyword>
<dbReference type="InterPro" id="IPR029063">
    <property type="entry name" value="SAM-dependent_MTases_sf"/>
</dbReference>
<keyword evidence="2" id="KW-0808">Transferase</keyword>
<evidence type="ECO:0000256" key="1">
    <source>
        <dbReference type="ARBA" id="ARBA00022603"/>
    </source>
</evidence>
<dbReference type="GeneID" id="112491744"/>
<name>A0ABM3IKP0_ZIZJJ</name>
<dbReference type="InterPro" id="IPR005299">
    <property type="entry name" value="MeTrfase_7"/>
</dbReference>
<protein>
    <submittedName>
        <fullName evidence="7">Loganic acid O-methyltransferase-like</fullName>
    </submittedName>
</protein>
<accession>A0ABM3IKP0</accession>
<reference evidence="7" key="1">
    <citation type="submission" date="2025-08" db="UniProtKB">
        <authorList>
            <consortium name="RefSeq"/>
        </authorList>
    </citation>
    <scope>IDENTIFICATION</scope>
    <source>
        <tissue evidence="7">Seedling</tissue>
    </source>
</reference>
<sequence>MGNLCGVLFVCLTYVVVYLQRKGVEIAAELINKGIAEKLDLSKFPSLNAFRVADLGCSVGPNTFLAIQNIVDSMELKYKRQGLGHHLPEFQVFFNDHASNDFNQLFTTLPPERRYYATGVPGYFHDRLFPASSLHFVHCSYAAHWLSKMPKELVDKTSPAWNKGRIHYSNSTVQVRKSYEAQFFKDMQRFLNARAQEILHGGMLALVLPICPNGTLHSKVFINKAVELLGLCLLDMAERGIISEDQIDSFKF</sequence>
<feature type="signal peptide" evidence="5">
    <location>
        <begin position="1"/>
        <end position="19"/>
    </location>
</feature>
<evidence type="ECO:0000256" key="3">
    <source>
        <dbReference type="ARBA" id="ARBA00022723"/>
    </source>
</evidence>
<evidence type="ECO:0000256" key="5">
    <source>
        <dbReference type="SAM" id="SignalP"/>
    </source>
</evidence>
<dbReference type="Pfam" id="PF03492">
    <property type="entry name" value="Methyltransf_7"/>
    <property type="match status" value="1"/>
</dbReference>
<evidence type="ECO:0000256" key="2">
    <source>
        <dbReference type="ARBA" id="ARBA00022679"/>
    </source>
</evidence>
<dbReference type="SUPFAM" id="SSF53335">
    <property type="entry name" value="S-adenosyl-L-methionine-dependent methyltransferases"/>
    <property type="match status" value="1"/>
</dbReference>
<gene>
    <name evidence="7" type="primary">LOC112491744</name>
</gene>
<dbReference type="Gene3D" id="1.10.1200.270">
    <property type="entry name" value="Methyltransferase, alpha-helical capping domain"/>
    <property type="match status" value="1"/>
</dbReference>
<dbReference type="RefSeq" id="XP_048330355.2">
    <property type="nucleotide sequence ID" value="XM_048474398.2"/>
</dbReference>
<evidence type="ECO:0000256" key="4">
    <source>
        <dbReference type="ARBA" id="ARBA00022842"/>
    </source>
</evidence>
<dbReference type="InterPro" id="IPR042086">
    <property type="entry name" value="MeTrfase_capping"/>
</dbReference>
<feature type="chain" id="PRO_5046020981" evidence="5">
    <location>
        <begin position="20"/>
        <end position="252"/>
    </location>
</feature>
<dbReference type="Gene3D" id="3.40.50.150">
    <property type="entry name" value="Vaccinia Virus protein VP39"/>
    <property type="match status" value="1"/>
</dbReference>
<keyword evidence="6" id="KW-1185">Reference proteome</keyword>
<evidence type="ECO:0000313" key="7">
    <source>
        <dbReference type="RefSeq" id="XP_048330355.2"/>
    </source>
</evidence>
<keyword evidence="5" id="KW-0732">Signal</keyword>
<keyword evidence="1" id="KW-0489">Methyltransferase</keyword>
<dbReference type="Proteomes" id="UP001652623">
    <property type="component" value="Chromosome 2"/>
</dbReference>
<evidence type="ECO:0000313" key="6">
    <source>
        <dbReference type="Proteomes" id="UP001652623"/>
    </source>
</evidence>
<proteinExistence type="predicted"/>
<organism evidence="6 7">
    <name type="scientific">Ziziphus jujuba</name>
    <name type="common">Chinese jujube</name>
    <name type="synonym">Ziziphus sativa</name>
    <dbReference type="NCBI Taxonomy" id="326968"/>
    <lineage>
        <taxon>Eukaryota</taxon>
        <taxon>Viridiplantae</taxon>
        <taxon>Streptophyta</taxon>
        <taxon>Embryophyta</taxon>
        <taxon>Tracheophyta</taxon>
        <taxon>Spermatophyta</taxon>
        <taxon>Magnoliopsida</taxon>
        <taxon>eudicotyledons</taxon>
        <taxon>Gunneridae</taxon>
        <taxon>Pentapetalae</taxon>
        <taxon>rosids</taxon>
        <taxon>fabids</taxon>
        <taxon>Rosales</taxon>
        <taxon>Rhamnaceae</taxon>
        <taxon>Paliureae</taxon>
        <taxon>Ziziphus</taxon>
    </lineage>
</organism>
<dbReference type="PANTHER" id="PTHR31009">
    <property type="entry name" value="S-ADENOSYL-L-METHIONINE:CARBOXYL METHYLTRANSFERASE FAMILY PROTEIN"/>
    <property type="match status" value="1"/>
</dbReference>